<protein>
    <submittedName>
        <fullName evidence="1">Noncanonical pyrimidine nucleotidase, YjjG family</fullName>
    </submittedName>
</protein>
<dbReference type="SFLD" id="SFLDG01135">
    <property type="entry name" value="C1.5.6:_HAD__Beta-PGM__Phospha"/>
    <property type="match status" value="1"/>
</dbReference>
<dbReference type="SFLD" id="SFLDG01129">
    <property type="entry name" value="C1.5:_HAD__Beta-PGM__Phosphata"/>
    <property type="match status" value="1"/>
</dbReference>
<dbReference type="AlphaFoldDB" id="A0A268FAU2"/>
<dbReference type="NCBIfam" id="TIGR01549">
    <property type="entry name" value="HAD-SF-IA-v1"/>
    <property type="match status" value="1"/>
</dbReference>
<dbReference type="InterPro" id="IPR023214">
    <property type="entry name" value="HAD_sf"/>
</dbReference>
<dbReference type="InterPro" id="IPR036412">
    <property type="entry name" value="HAD-like_sf"/>
</dbReference>
<dbReference type="InterPro" id="IPR011951">
    <property type="entry name" value="HAD-SF_hydro_IA_YjjG/PynA"/>
</dbReference>
<dbReference type="Pfam" id="PF00702">
    <property type="entry name" value="Hydrolase"/>
    <property type="match status" value="1"/>
</dbReference>
<dbReference type="InterPro" id="IPR052550">
    <property type="entry name" value="Pyrimidine_5'-ntase_YjjG"/>
</dbReference>
<organism evidence="1 2">
    <name type="scientific">Niallia circulans</name>
    <name type="common">Bacillus circulans</name>
    <dbReference type="NCBI Taxonomy" id="1397"/>
    <lineage>
        <taxon>Bacteria</taxon>
        <taxon>Bacillati</taxon>
        <taxon>Bacillota</taxon>
        <taxon>Bacilli</taxon>
        <taxon>Bacillales</taxon>
        <taxon>Bacillaceae</taxon>
        <taxon>Niallia</taxon>
    </lineage>
</organism>
<dbReference type="InterPro" id="IPR006439">
    <property type="entry name" value="HAD-SF_hydro_IA"/>
</dbReference>
<dbReference type="InterPro" id="IPR023198">
    <property type="entry name" value="PGP-like_dom2"/>
</dbReference>
<comment type="caution">
    <text evidence="1">The sequence shown here is derived from an EMBL/GenBank/DDBJ whole genome shotgun (WGS) entry which is preliminary data.</text>
</comment>
<dbReference type="SUPFAM" id="SSF56784">
    <property type="entry name" value="HAD-like"/>
    <property type="match status" value="1"/>
</dbReference>
<dbReference type="CDD" id="cd04305">
    <property type="entry name" value="HAD_Neu5Ac-Pase_like"/>
    <property type="match status" value="1"/>
</dbReference>
<dbReference type="PANTHER" id="PTHR47478">
    <property type="match status" value="1"/>
</dbReference>
<accession>A0A268FAU2</accession>
<reference evidence="1 2" key="1">
    <citation type="submission" date="2017-07" db="EMBL/GenBank/DDBJ databases">
        <title>Isolation and whole genome analysis of endospore-forming bacteria from heroin.</title>
        <authorList>
            <person name="Kalinowski J."/>
            <person name="Ahrens B."/>
            <person name="Al-Dilaimi A."/>
            <person name="Winkler A."/>
            <person name="Wibberg D."/>
            <person name="Schleenbecker U."/>
            <person name="Ruckert C."/>
            <person name="Wolfel R."/>
            <person name="Grass G."/>
        </authorList>
    </citation>
    <scope>NUCLEOTIDE SEQUENCE [LARGE SCALE GENOMIC DNA]</scope>
    <source>
        <strain evidence="1 2">7521-2</strain>
    </source>
</reference>
<evidence type="ECO:0000313" key="1">
    <source>
        <dbReference type="EMBL" id="PAD82496.1"/>
    </source>
</evidence>
<dbReference type="SFLD" id="SFLDS00003">
    <property type="entry name" value="Haloacid_Dehalogenase"/>
    <property type="match status" value="1"/>
</dbReference>
<dbReference type="NCBIfam" id="NF006976">
    <property type="entry name" value="PRK09449.1"/>
    <property type="match status" value="1"/>
</dbReference>
<dbReference type="KEGG" id="bcir:C2I06_20200"/>
<dbReference type="Gene3D" id="1.10.150.240">
    <property type="entry name" value="Putative phosphatase, domain 2"/>
    <property type="match status" value="1"/>
</dbReference>
<sequence>MQGLLNNKEETTSKNAGSVKCYQTLLFDVDDTLLDFTAAEDHAFRLLLQEQGVSYRDEWKQQYQELNKGLWKAFEEGKITRDEVVNTRFTLFFDTLGIKVDGVLLQQSYRDYLGEGNQLLDGAFDLIQRISNRFDLYIVTNGISKIQEKRLKSSGLYPFFKAVFVSEETGYQKPMKEFFDYCFERIPQINKETTLIIGDSLSADIQGGCNAGIDTCWFNPLKKKKELEVQPTYEIAKLEELLVLLDQEKQSNP</sequence>
<dbReference type="Gene3D" id="3.40.50.1000">
    <property type="entry name" value="HAD superfamily/HAD-like"/>
    <property type="match status" value="1"/>
</dbReference>
<dbReference type="NCBIfam" id="TIGR02254">
    <property type="entry name" value="YjjG_YfnB"/>
    <property type="match status" value="1"/>
</dbReference>
<proteinExistence type="predicted"/>
<dbReference type="GO" id="GO:0008253">
    <property type="term" value="F:5'-nucleotidase activity"/>
    <property type="evidence" value="ECO:0007669"/>
    <property type="project" value="InterPro"/>
</dbReference>
<dbReference type="Proteomes" id="UP000216961">
    <property type="component" value="Unassembled WGS sequence"/>
</dbReference>
<dbReference type="PANTHER" id="PTHR47478:SF1">
    <property type="entry name" value="PYRIMIDINE 5'-NUCLEOTIDASE YJJG"/>
    <property type="match status" value="1"/>
</dbReference>
<dbReference type="RefSeq" id="WP_095331276.1">
    <property type="nucleotide sequence ID" value="NZ_CP026031.1"/>
</dbReference>
<evidence type="ECO:0000313" key="2">
    <source>
        <dbReference type="Proteomes" id="UP000216961"/>
    </source>
</evidence>
<gene>
    <name evidence="1" type="ORF">CHH57_14685</name>
</gene>
<name>A0A268FAU2_NIACI</name>
<dbReference type="EMBL" id="NPBQ01000089">
    <property type="protein sequence ID" value="PAD82496.1"/>
    <property type="molecule type" value="Genomic_DNA"/>
</dbReference>